<evidence type="ECO:0000313" key="3">
    <source>
        <dbReference type="EMBL" id="QPH38557.1"/>
    </source>
</evidence>
<dbReference type="InterPro" id="IPR001279">
    <property type="entry name" value="Metallo-B-lactamas"/>
</dbReference>
<dbReference type="GO" id="GO:0016787">
    <property type="term" value="F:hydrolase activity"/>
    <property type="evidence" value="ECO:0007669"/>
    <property type="project" value="UniProtKB-KW"/>
</dbReference>
<gene>
    <name evidence="3" type="ORF">IZT61_15905</name>
</gene>
<evidence type="ECO:0000313" key="4">
    <source>
        <dbReference type="Proteomes" id="UP000594759"/>
    </source>
</evidence>
<keyword evidence="4" id="KW-1185">Reference proteome</keyword>
<accession>A0A7U3Q6C8</accession>
<feature type="chain" id="PRO_5032790209" evidence="1">
    <location>
        <begin position="25"/>
        <end position="439"/>
    </location>
</feature>
<proteinExistence type="predicted"/>
<feature type="signal peptide" evidence="1">
    <location>
        <begin position="1"/>
        <end position="24"/>
    </location>
</feature>
<keyword evidence="1" id="KW-0732">Signal</keyword>
<dbReference type="RefSeq" id="WP_196098034.1">
    <property type="nucleotide sequence ID" value="NZ_CP064939.1"/>
</dbReference>
<dbReference type="EMBL" id="CP064939">
    <property type="protein sequence ID" value="QPH38557.1"/>
    <property type="molecule type" value="Genomic_DNA"/>
</dbReference>
<evidence type="ECO:0000259" key="2">
    <source>
        <dbReference type="Pfam" id="PF00753"/>
    </source>
</evidence>
<protein>
    <submittedName>
        <fullName evidence="3">MBL fold metallo-hydrolase</fullName>
    </submittedName>
</protein>
<dbReference type="KEGG" id="pex:IZT61_15905"/>
<dbReference type="InterPro" id="IPR052159">
    <property type="entry name" value="Competence_DNA_uptake"/>
</dbReference>
<dbReference type="PANTHER" id="PTHR30619:SF1">
    <property type="entry name" value="RECOMBINATION PROTEIN 2"/>
    <property type="match status" value="1"/>
</dbReference>
<evidence type="ECO:0000256" key="1">
    <source>
        <dbReference type="SAM" id="SignalP"/>
    </source>
</evidence>
<dbReference type="AlphaFoldDB" id="A0A7U3Q6C8"/>
<feature type="domain" description="Metallo-beta-lactamase" evidence="2">
    <location>
        <begin position="82"/>
        <end position="210"/>
    </location>
</feature>
<sequence>MKKDKITGLLFFWFISILATVAEAQSNSPIANQGFVYKGKQDHQAAESHKKPSDTSKYTKLVEWQDGYLDIHHINTGSGDACFMIFPDGTTLLFDAGNLNQKRFGAKYAPMKTTSPKPDSSRSASQWIAKYIKDRLYNIKQPKIDYALVSHFHDDHYGSLVDLGRTIPIKKIIDRNYPDYDFPVDLKTYLQADNDFKKYLAFIEHSKVKTESLKAGSNTQITLKTGAERYPTFSVRNVKSNADIWTGLGENTVPHFTANDITTFYKGKFNENTLSLAIKIAYGPFDYFTGGDNTGLQGFGLPAWFDVETPMAKAVGKVEVTTLNHHGNRDATNAFFLKTLNPKVVVQQSWCSDHPGQEVFHRLIDRNEQAEPRAIFATNLFDELKVVYGPWLVNSYKSTQGHILVRVHPGGKTYEVIVLDDSLPETRVKKVFGPYHSID</sequence>
<dbReference type="Pfam" id="PF00753">
    <property type="entry name" value="Lactamase_B"/>
    <property type="match status" value="1"/>
</dbReference>
<dbReference type="Proteomes" id="UP000594759">
    <property type="component" value="Chromosome"/>
</dbReference>
<dbReference type="Gene3D" id="3.60.15.10">
    <property type="entry name" value="Ribonuclease Z/Hydroxyacylglutathione hydrolase-like"/>
    <property type="match status" value="1"/>
</dbReference>
<organism evidence="3 4">
    <name type="scientific">Pedobacter endophyticus</name>
    <dbReference type="NCBI Taxonomy" id="2789740"/>
    <lineage>
        <taxon>Bacteria</taxon>
        <taxon>Pseudomonadati</taxon>
        <taxon>Bacteroidota</taxon>
        <taxon>Sphingobacteriia</taxon>
        <taxon>Sphingobacteriales</taxon>
        <taxon>Sphingobacteriaceae</taxon>
        <taxon>Pedobacter</taxon>
    </lineage>
</organism>
<dbReference type="SUPFAM" id="SSF56281">
    <property type="entry name" value="Metallo-hydrolase/oxidoreductase"/>
    <property type="match status" value="1"/>
</dbReference>
<dbReference type="InterPro" id="IPR036866">
    <property type="entry name" value="RibonucZ/Hydroxyglut_hydro"/>
</dbReference>
<reference evidence="3 4" key="1">
    <citation type="submission" date="2020-11" db="EMBL/GenBank/DDBJ databases">
        <title>Pedobacter endophytica, an endophytic bacteria isolated form Carex pumila.</title>
        <authorList>
            <person name="Peng Y."/>
            <person name="Jiang L."/>
            <person name="Lee J."/>
        </authorList>
    </citation>
    <scope>NUCLEOTIDE SEQUENCE [LARGE SCALE GENOMIC DNA]</scope>
    <source>
        <strain evidence="3 4">JBR3-12</strain>
    </source>
</reference>
<keyword evidence="3" id="KW-0378">Hydrolase</keyword>
<name>A0A7U3Q6C8_9SPHI</name>
<dbReference type="PANTHER" id="PTHR30619">
    <property type="entry name" value="DNA INTERNALIZATION/COMPETENCE PROTEIN COMEC/REC2"/>
    <property type="match status" value="1"/>
</dbReference>